<dbReference type="PANTHER" id="PTHR34477:SF1">
    <property type="entry name" value="UPF0213 PROTEIN YHBQ"/>
    <property type="match status" value="1"/>
</dbReference>
<dbReference type="SUPFAM" id="SSF82771">
    <property type="entry name" value="GIY-YIG endonuclease"/>
    <property type="match status" value="1"/>
</dbReference>
<dbReference type="Pfam" id="PF01541">
    <property type="entry name" value="GIY-YIG"/>
    <property type="match status" value="1"/>
</dbReference>
<name>A0ABY5P336_9LACT</name>
<accession>A0ABY5P336</accession>
<dbReference type="SMART" id="SM00465">
    <property type="entry name" value="GIYc"/>
    <property type="match status" value="1"/>
</dbReference>
<dbReference type="RefSeq" id="WP_313792648.1">
    <property type="nucleotide sequence ID" value="NZ_CP102453.1"/>
</dbReference>
<dbReference type="CDD" id="cd10456">
    <property type="entry name" value="GIY-YIG_UPF0213"/>
    <property type="match status" value="1"/>
</dbReference>
<organism evidence="3 4">
    <name type="scientific">Fundicoccus culcitae</name>
    <dbReference type="NCBI Taxonomy" id="2969821"/>
    <lineage>
        <taxon>Bacteria</taxon>
        <taxon>Bacillati</taxon>
        <taxon>Bacillota</taxon>
        <taxon>Bacilli</taxon>
        <taxon>Lactobacillales</taxon>
        <taxon>Aerococcaceae</taxon>
        <taxon>Fundicoccus</taxon>
    </lineage>
</organism>
<feature type="domain" description="GIY-YIG" evidence="2">
    <location>
        <begin position="4"/>
        <end position="81"/>
    </location>
</feature>
<gene>
    <name evidence="3" type="ORF">NRE15_09555</name>
</gene>
<evidence type="ECO:0000313" key="3">
    <source>
        <dbReference type="EMBL" id="UUX33146.1"/>
    </source>
</evidence>
<dbReference type="Gene3D" id="3.40.1440.10">
    <property type="entry name" value="GIY-YIG endonuclease"/>
    <property type="match status" value="1"/>
</dbReference>
<dbReference type="EMBL" id="CP102453">
    <property type="protein sequence ID" value="UUX33146.1"/>
    <property type="molecule type" value="Genomic_DNA"/>
</dbReference>
<dbReference type="Proteomes" id="UP001315967">
    <property type="component" value="Chromosome"/>
</dbReference>
<dbReference type="InterPro" id="IPR050190">
    <property type="entry name" value="UPF0213_domain"/>
</dbReference>
<dbReference type="PANTHER" id="PTHR34477">
    <property type="entry name" value="UPF0213 PROTEIN YHBQ"/>
    <property type="match status" value="1"/>
</dbReference>
<sequence>MENNTHYFYVLYCQDHSLYAGYTNNLTKRLQTHNDGKGAKYTRASHRRPVHLLYAEAWPTKEAAMQAEWRFKQLQRPAKEAYLKREGVAQVTATGVFILNQKNLDGEGQDAKTE</sequence>
<dbReference type="PROSITE" id="PS50164">
    <property type="entry name" value="GIY_YIG"/>
    <property type="match status" value="1"/>
</dbReference>
<evidence type="ECO:0000313" key="4">
    <source>
        <dbReference type="Proteomes" id="UP001315967"/>
    </source>
</evidence>
<dbReference type="InterPro" id="IPR035901">
    <property type="entry name" value="GIY-YIG_endonuc_sf"/>
</dbReference>
<protein>
    <submittedName>
        <fullName evidence="3">GIY-YIG nuclease family protein</fullName>
    </submittedName>
</protein>
<evidence type="ECO:0000259" key="2">
    <source>
        <dbReference type="PROSITE" id="PS50164"/>
    </source>
</evidence>
<dbReference type="InterPro" id="IPR000305">
    <property type="entry name" value="GIY-YIG_endonuc"/>
</dbReference>
<proteinExistence type="inferred from homology"/>
<comment type="similarity">
    <text evidence="1">Belongs to the UPF0213 family.</text>
</comment>
<reference evidence="3 4" key="1">
    <citation type="submission" date="2022-08" db="EMBL/GenBank/DDBJ databases">
        <title>Aerococcaceae sp. nov isolated from spoiled eye mask.</title>
        <authorList>
            <person name="Zhou G."/>
            <person name="Xie X.-B."/>
            <person name="Shi Q.-S."/>
            <person name="Wang Y.-S."/>
            <person name="Wen X."/>
            <person name="Peng H."/>
            <person name="Yang X.-J."/>
            <person name="Tao H.-B."/>
            <person name="Huang X.-M."/>
        </authorList>
    </citation>
    <scope>NUCLEOTIDE SEQUENCE [LARGE SCALE GENOMIC DNA]</scope>
    <source>
        <strain evidence="4">DM20194951</strain>
    </source>
</reference>
<evidence type="ECO:0000256" key="1">
    <source>
        <dbReference type="ARBA" id="ARBA00007435"/>
    </source>
</evidence>
<keyword evidence="4" id="KW-1185">Reference proteome</keyword>